<keyword evidence="3" id="KW-0238">DNA-binding</keyword>
<keyword evidence="4" id="KW-0804">Transcription</keyword>
<dbReference type="GO" id="GO:0003677">
    <property type="term" value="F:DNA binding"/>
    <property type="evidence" value="ECO:0007669"/>
    <property type="project" value="UniProtKB-KW"/>
</dbReference>
<evidence type="ECO:0000256" key="2">
    <source>
        <dbReference type="ARBA" id="ARBA00023015"/>
    </source>
</evidence>
<dbReference type="InterPro" id="IPR036388">
    <property type="entry name" value="WH-like_DNA-bd_sf"/>
</dbReference>
<evidence type="ECO:0000259" key="5">
    <source>
        <dbReference type="PROSITE" id="PS50931"/>
    </source>
</evidence>
<evidence type="ECO:0000256" key="1">
    <source>
        <dbReference type="ARBA" id="ARBA00009437"/>
    </source>
</evidence>
<dbReference type="GO" id="GO:0003700">
    <property type="term" value="F:DNA-binding transcription factor activity"/>
    <property type="evidence" value="ECO:0007669"/>
    <property type="project" value="InterPro"/>
</dbReference>
<dbReference type="PANTHER" id="PTHR30118:SF15">
    <property type="entry name" value="TRANSCRIPTIONAL REGULATORY PROTEIN"/>
    <property type="match status" value="1"/>
</dbReference>
<dbReference type="PROSITE" id="PS50931">
    <property type="entry name" value="HTH_LYSR"/>
    <property type="match status" value="1"/>
</dbReference>
<dbReference type="SUPFAM" id="SSF46785">
    <property type="entry name" value="Winged helix' DNA-binding domain"/>
    <property type="match status" value="1"/>
</dbReference>
<dbReference type="InterPro" id="IPR000847">
    <property type="entry name" value="LysR_HTH_N"/>
</dbReference>
<protein>
    <submittedName>
        <fullName evidence="6">Transcriptional regulator, LysR family</fullName>
    </submittedName>
</protein>
<dbReference type="InterPro" id="IPR036390">
    <property type="entry name" value="WH_DNA-bd_sf"/>
</dbReference>
<dbReference type="AlphaFoldDB" id="A0A3B0SVN8"/>
<dbReference type="InterPro" id="IPR050389">
    <property type="entry name" value="LysR-type_TF"/>
</dbReference>
<organism evidence="6">
    <name type="scientific">hydrothermal vent metagenome</name>
    <dbReference type="NCBI Taxonomy" id="652676"/>
    <lineage>
        <taxon>unclassified sequences</taxon>
        <taxon>metagenomes</taxon>
        <taxon>ecological metagenomes</taxon>
    </lineage>
</organism>
<dbReference type="InterPro" id="IPR005119">
    <property type="entry name" value="LysR_subst-bd"/>
</dbReference>
<gene>
    <name evidence="6" type="ORF">MNBD_ALPHA02-2244</name>
</gene>
<comment type="similarity">
    <text evidence="1">Belongs to the LysR transcriptional regulatory family.</text>
</comment>
<reference evidence="6" key="1">
    <citation type="submission" date="2018-06" db="EMBL/GenBank/DDBJ databases">
        <authorList>
            <person name="Zhirakovskaya E."/>
        </authorList>
    </citation>
    <scope>NUCLEOTIDE SEQUENCE</scope>
</reference>
<evidence type="ECO:0000256" key="3">
    <source>
        <dbReference type="ARBA" id="ARBA00023125"/>
    </source>
</evidence>
<dbReference type="Gene3D" id="1.10.10.10">
    <property type="entry name" value="Winged helix-like DNA-binding domain superfamily/Winged helix DNA-binding domain"/>
    <property type="match status" value="1"/>
</dbReference>
<evidence type="ECO:0000256" key="4">
    <source>
        <dbReference type="ARBA" id="ARBA00023163"/>
    </source>
</evidence>
<keyword evidence="2" id="KW-0805">Transcription regulation</keyword>
<accession>A0A3B0SVN8</accession>
<dbReference type="CDD" id="cd08417">
    <property type="entry name" value="PBP2_Nitroaromatics_like"/>
    <property type="match status" value="1"/>
</dbReference>
<dbReference type="Pfam" id="PF03466">
    <property type="entry name" value="LysR_substrate"/>
    <property type="match status" value="1"/>
</dbReference>
<proteinExistence type="inferred from homology"/>
<sequence length="298" mass="34141">MRLSQVDLNLFIVFETIYAERNLTRAADILCLSQPAVSNALARLRRAFDDPLFIRANKSMVPTPAAENIIGRVREALQLMTSSLTEEGIFQPDRADKTFRINMSDLIAAMILPPLEEMVSRRAPGLNFESYHIPRADLLRELSGGTMDFAVDVPMFNDPQLCHAPLLKERYVCMLGRNHPFKGDKLTLEDYLGFDHIHVSSRRSGPGHVEIALNQLGHRRHIQLRLQHYLVAPLVALRSDLALTAPLRSVSQYDARLMELPFELADLELHLYWHKSRSEDQANRWMRDRIMDVTAEYL</sequence>
<dbReference type="PRINTS" id="PR00039">
    <property type="entry name" value="HTHLYSR"/>
</dbReference>
<dbReference type="SUPFAM" id="SSF53850">
    <property type="entry name" value="Periplasmic binding protein-like II"/>
    <property type="match status" value="1"/>
</dbReference>
<dbReference type="Gene3D" id="3.40.190.10">
    <property type="entry name" value="Periplasmic binding protein-like II"/>
    <property type="match status" value="2"/>
</dbReference>
<name>A0A3B0SVN8_9ZZZZ</name>
<dbReference type="EMBL" id="UOED01000131">
    <property type="protein sequence ID" value="VAV98855.1"/>
    <property type="molecule type" value="Genomic_DNA"/>
</dbReference>
<feature type="domain" description="HTH lysR-type" evidence="5">
    <location>
        <begin position="6"/>
        <end position="63"/>
    </location>
</feature>
<dbReference type="PANTHER" id="PTHR30118">
    <property type="entry name" value="HTH-TYPE TRANSCRIPTIONAL REGULATOR LEUO-RELATED"/>
    <property type="match status" value="1"/>
</dbReference>
<dbReference type="Pfam" id="PF00126">
    <property type="entry name" value="HTH_1"/>
    <property type="match status" value="1"/>
</dbReference>
<evidence type="ECO:0000313" key="6">
    <source>
        <dbReference type="EMBL" id="VAV98855.1"/>
    </source>
</evidence>
<dbReference type="InterPro" id="IPR037402">
    <property type="entry name" value="YidZ_PBP2"/>
</dbReference>